<dbReference type="Proteomes" id="UP001374803">
    <property type="component" value="Chromosome"/>
</dbReference>
<dbReference type="RefSeq" id="WP_394836955.1">
    <property type="nucleotide sequence ID" value="NZ_CP089929.1"/>
</dbReference>
<dbReference type="EMBL" id="CP089983">
    <property type="protein sequence ID" value="WXB07297.1"/>
    <property type="molecule type" value="Genomic_DNA"/>
</dbReference>
<name>A0ABZ2L8P2_9BACT</name>
<accession>A0ABZ2L8P2</accession>
<dbReference type="InterPro" id="IPR004360">
    <property type="entry name" value="Glyas_Fos-R_dOase_dom"/>
</dbReference>
<organism evidence="2 3">
    <name type="scientific">Pendulispora rubella</name>
    <dbReference type="NCBI Taxonomy" id="2741070"/>
    <lineage>
        <taxon>Bacteria</taxon>
        <taxon>Pseudomonadati</taxon>
        <taxon>Myxococcota</taxon>
        <taxon>Myxococcia</taxon>
        <taxon>Myxococcales</taxon>
        <taxon>Sorangiineae</taxon>
        <taxon>Pendulisporaceae</taxon>
        <taxon>Pendulispora</taxon>
    </lineage>
</organism>
<dbReference type="InterPro" id="IPR037523">
    <property type="entry name" value="VOC_core"/>
</dbReference>
<sequence>MHDIGWTHVALTTRDLRKSVAFYEQYADMHAVHERKDDGEKGTRVAWLTDARRAFVLVLIEEPADPGRLSGLTHLGIGCASRELVDQRLARAREEGLHTEGPHDSGYPVGYWAFIRDPDGHNLELSYGQEIGLTLARAGGE</sequence>
<proteinExistence type="predicted"/>
<dbReference type="InterPro" id="IPR029068">
    <property type="entry name" value="Glyas_Bleomycin-R_OHBP_Dase"/>
</dbReference>
<evidence type="ECO:0000313" key="3">
    <source>
        <dbReference type="Proteomes" id="UP001374803"/>
    </source>
</evidence>
<dbReference type="SUPFAM" id="SSF54593">
    <property type="entry name" value="Glyoxalase/Bleomycin resistance protein/Dihydroxybiphenyl dioxygenase"/>
    <property type="match status" value="1"/>
</dbReference>
<gene>
    <name evidence="2" type="ORF">LVJ94_08610</name>
</gene>
<dbReference type="Pfam" id="PF00903">
    <property type="entry name" value="Glyoxalase"/>
    <property type="match status" value="1"/>
</dbReference>
<dbReference type="CDD" id="cd06587">
    <property type="entry name" value="VOC"/>
    <property type="match status" value="1"/>
</dbReference>
<reference evidence="2" key="1">
    <citation type="submission" date="2021-12" db="EMBL/GenBank/DDBJ databases">
        <title>Discovery of the Pendulisporaceae a myxobacterial family with distinct sporulation behavior and unique specialized metabolism.</title>
        <authorList>
            <person name="Garcia R."/>
            <person name="Popoff A."/>
            <person name="Bader C.D."/>
            <person name="Loehr J."/>
            <person name="Walesch S."/>
            <person name="Walt C."/>
            <person name="Boldt J."/>
            <person name="Bunk B."/>
            <person name="Haeckl F.J.F.P.J."/>
            <person name="Gunesch A.P."/>
            <person name="Birkelbach J."/>
            <person name="Nuebel U."/>
            <person name="Pietschmann T."/>
            <person name="Bach T."/>
            <person name="Mueller R."/>
        </authorList>
    </citation>
    <scope>NUCLEOTIDE SEQUENCE</scope>
    <source>
        <strain evidence="2">MSr11367</strain>
    </source>
</reference>
<dbReference type="InterPro" id="IPR051332">
    <property type="entry name" value="Fosfomycin_Res_Enzymes"/>
</dbReference>
<dbReference type="PROSITE" id="PS51819">
    <property type="entry name" value="VOC"/>
    <property type="match status" value="1"/>
</dbReference>
<dbReference type="PANTHER" id="PTHR36113">
    <property type="entry name" value="LYASE, PUTATIVE-RELATED-RELATED"/>
    <property type="match status" value="1"/>
</dbReference>
<keyword evidence="3" id="KW-1185">Reference proteome</keyword>
<evidence type="ECO:0000313" key="2">
    <source>
        <dbReference type="EMBL" id="WXB07297.1"/>
    </source>
</evidence>
<evidence type="ECO:0000259" key="1">
    <source>
        <dbReference type="PROSITE" id="PS51819"/>
    </source>
</evidence>
<protein>
    <submittedName>
        <fullName evidence="2">VOC family protein</fullName>
    </submittedName>
</protein>
<feature type="domain" description="VOC" evidence="1">
    <location>
        <begin position="5"/>
        <end position="128"/>
    </location>
</feature>
<dbReference type="Gene3D" id="3.10.180.10">
    <property type="entry name" value="2,3-Dihydroxybiphenyl 1,2-Dioxygenase, domain 1"/>
    <property type="match status" value="1"/>
</dbReference>
<dbReference type="PANTHER" id="PTHR36113:SF3">
    <property type="entry name" value="SLL5075 PROTEIN"/>
    <property type="match status" value="1"/>
</dbReference>